<evidence type="ECO:0000259" key="5">
    <source>
        <dbReference type="PROSITE" id="PS50931"/>
    </source>
</evidence>
<dbReference type="Gene3D" id="1.10.10.10">
    <property type="entry name" value="Winged helix-like DNA-binding domain superfamily/Winged helix DNA-binding domain"/>
    <property type="match status" value="1"/>
</dbReference>
<sequence length="299" mass="32326">MKTIDLSLLVALDALLAEESVAGAARRLNLSEPSASRALARLRAALGDPLLVRAGRRLVATPKALALRGRVRSLVEQAEDLFREEGEAETARLERTFTIRSNDAFAGPYAARLTERVSTEAPRVTLRFVPEGEEDSESLRSGAVDLDIGALGTMGPEMRTQRLFVDAFVGIVGAGHPLASGLVTPERFAGFPHVSASRRGKVVGPIDAALGRLGVRRSVTLVVPSYYSAIITVAASPRLVGAVPGRLAEEGARRLDLRTFKLPVVTDPVDVYQIWHPRFDADPAHRWLRETVRAVVDAE</sequence>
<dbReference type="InterPro" id="IPR000847">
    <property type="entry name" value="LysR_HTH_N"/>
</dbReference>
<dbReference type="InterPro" id="IPR050389">
    <property type="entry name" value="LysR-type_TF"/>
</dbReference>
<dbReference type="KEGG" id="ftj:FTUN_2700"/>
<dbReference type="GO" id="GO:0003677">
    <property type="term" value="F:DNA binding"/>
    <property type="evidence" value="ECO:0007669"/>
    <property type="project" value="UniProtKB-KW"/>
</dbReference>
<dbReference type="SUPFAM" id="SSF46785">
    <property type="entry name" value="Winged helix' DNA-binding domain"/>
    <property type="match status" value="1"/>
</dbReference>
<dbReference type="RefSeq" id="WP_171476032.1">
    <property type="nucleotide sequence ID" value="NZ_CP053452.2"/>
</dbReference>
<dbReference type="AlphaFoldDB" id="A0A6M5YPK0"/>
<dbReference type="EMBL" id="CP053452">
    <property type="protein sequence ID" value="QJW95161.1"/>
    <property type="molecule type" value="Genomic_DNA"/>
</dbReference>
<dbReference type="GO" id="GO:0003700">
    <property type="term" value="F:DNA-binding transcription factor activity"/>
    <property type="evidence" value="ECO:0007669"/>
    <property type="project" value="InterPro"/>
</dbReference>
<evidence type="ECO:0000313" key="7">
    <source>
        <dbReference type="Proteomes" id="UP000503447"/>
    </source>
</evidence>
<dbReference type="PANTHER" id="PTHR30118:SF15">
    <property type="entry name" value="TRANSCRIPTIONAL REGULATORY PROTEIN"/>
    <property type="match status" value="1"/>
</dbReference>
<evidence type="ECO:0000256" key="2">
    <source>
        <dbReference type="ARBA" id="ARBA00023015"/>
    </source>
</evidence>
<dbReference type="Pfam" id="PF03466">
    <property type="entry name" value="LysR_substrate"/>
    <property type="match status" value="1"/>
</dbReference>
<feature type="domain" description="HTH lysR-type" evidence="5">
    <location>
        <begin position="4"/>
        <end position="61"/>
    </location>
</feature>
<dbReference type="InterPro" id="IPR036388">
    <property type="entry name" value="WH-like_DNA-bd_sf"/>
</dbReference>
<dbReference type="PANTHER" id="PTHR30118">
    <property type="entry name" value="HTH-TYPE TRANSCRIPTIONAL REGULATOR LEUO-RELATED"/>
    <property type="match status" value="1"/>
</dbReference>
<dbReference type="Proteomes" id="UP000503447">
    <property type="component" value="Chromosome"/>
</dbReference>
<organism evidence="6 7">
    <name type="scientific">Frigoriglobus tundricola</name>
    <dbReference type="NCBI Taxonomy" id="2774151"/>
    <lineage>
        <taxon>Bacteria</taxon>
        <taxon>Pseudomonadati</taxon>
        <taxon>Planctomycetota</taxon>
        <taxon>Planctomycetia</taxon>
        <taxon>Gemmatales</taxon>
        <taxon>Gemmataceae</taxon>
        <taxon>Frigoriglobus</taxon>
    </lineage>
</organism>
<keyword evidence="7" id="KW-1185">Reference proteome</keyword>
<keyword evidence="4" id="KW-0804">Transcription</keyword>
<dbReference type="PRINTS" id="PR00039">
    <property type="entry name" value="HTHLYSR"/>
</dbReference>
<accession>A0A6M5YPK0</accession>
<name>A0A6M5YPK0_9BACT</name>
<dbReference type="Gene3D" id="3.40.190.10">
    <property type="entry name" value="Periplasmic binding protein-like II"/>
    <property type="match status" value="2"/>
</dbReference>
<dbReference type="InterPro" id="IPR005119">
    <property type="entry name" value="LysR_subst-bd"/>
</dbReference>
<reference evidence="7" key="1">
    <citation type="submission" date="2020-05" db="EMBL/GenBank/DDBJ databases">
        <title>Frigoriglobus tundricola gen. nov., sp. nov., a psychrotolerant cellulolytic planctomycete of the family Gemmataceae with two divergent copies of 16S rRNA gene.</title>
        <authorList>
            <person name="Kulichevskaya I.S."/>
            <person name="Ivanova A.A."/>
            <person name="Naumoff D.G."/>
            <person name="Beletsky A.V."/>
            <person name="Rijpstra W.I.C."/>
            <person name="Sinninghe Damste J.S."/>
            <person name="Mardanov A.V."/>
            <person name="Ravin N.V."/>
            <person name="Dedysh S.N."/>
        </authorList>
    </citation>
    <scope>NUCLEOTIDE SEQUENCE [LARGE SCALE GENOMIC DNA]</scope>
    <source>
        <strain evidence="7">PL17</strain>
    </source>
</reference>
<evidence type="ECO:0000256" key="4">
    <source>
        <dbReference type="ARBA" id="ARBA00023163"/>
    </source>
</evidence>
<protein>
    <submittedName>
        <fullName evidence="6">Transcriptional regulator, LysR family</fullName>
    </submittedName>
</protein>
<dbReference type="PROSITE" id="PS50931">
    <property type="entry name" value="HTH_LYSR"/>
    <property type="match status" value="1"/>
</dbReference>
<dbReference type="CDD" id="cd08460">
    <property type="entry name" value="PBP2_DntR_like_1"/>
    <property type="match status" value="1"/>
</dbReference>
<evidence type="ECO:0000256" key="3">
    <source>
        <dbReference type="ARBA" id="ARBA00023125"/>
    </source>
</evidence>
<evidence type="ECO:0000256" key="1">
    <source>
        <dbReference type="ARBA" id="ARBA00009437"/>
    </source>
</evidence>
<keyword evidence="2" id="KW-0805">Transcription regulation</keyword>
<gene>
    <name evidence="6" type="ORF">FTUN_2700</name>
</gene>
<dbReference type="Pfam" id="PF00126">
    <property type="entry name" value="HTH_1"/>
    <property type="match status" value="1"/>
</dbReference>
<dbReference type="SUPFAM" id="SSF53850">
    <property type="entry name" value="Periplasmic binding protein-like II"/>
    <property type="match status" value="1"/>
</dbReference>
<keyword evidence="3" id="KW-0238">DNA-binding</keyword>
<evidence type="ECO:0000313" key="6">
    <source>
        <dbReference type="EMBL" id="QJW95161.1"/>
    </source>
</evidence>
<comment type="similarity">
    <text evidence="1">Belongs to the LysR transcriptional regulatory family.</text>
</comment>
<dbReference type="InterPro" id="IPR036390">
    <property type="entry name" value="WH_DNA-bd_sf"/>
</dbReference>
<proteinExistence type="inferred from homology"/>